<organism evidence="1 2">
    <name type="scientific">Helianthus annuus</name>
    <name type="common">Common sunflower</name>
    <dbReference type="NCBI Taxonomy" id="4232"/>
    <lineage>
        <taxon>Eukaryota</taxon>
        <taxon>Viridiplantae</taxon>
        <taxon>Streptophyta</taxon>
        <taxon>Embryophyta</taxon>
        <taxon>Tracheophyta</taxon>
        <taxon>Spermatophyta</taxon>
        <taxon>Magnoliopsida</taxon>
        <taxon>eudicotyledons</taxon>
        <taxon>Gunneridae</taxon>
        <taxon>Pentapetalae</taxon>
        <taxon>asterids</taxon>
        <taxon>campanulids</taxon>
        <taxon>Asterales</taxon>
        <taxon>Asteraceae</taxon>
        <taxon>Asteroideae</taxon>
        <taxon>Heliantheae alliance</taxon>
        <taxon>Heliantheae</taxon>
        <taxon>Helianthus</taxon>
    </lineage>
</organism>
<evidence type="ECO:0000313" key="1">
    <source>
        <dbReference type="EMBL" id="KAF5790431.1"/>
    </source>
</evidence>
<dbReference type="AlphaFoldDB" id="A0A9K3N7Q0"/>
<dbReference type="Gramene" id="mRNA:HanXRQr2_Chr09g0383161">
    <property type="protein sequence ID" value="mRNA:HanXRQr2_Chr09g0383161"/>
    <property type="gene ID" value="HanXRQr2_Chr09g0383161"/>
</dbReference>
<evidence type="ECO:0000313" key="2">
    <source>
        <dbReference type="Proteomes" id="UP000215914"/>
    </source>
</evidence>
<gene>
    <name evidence="1" type="ORF">HanXRQr2_Chr09g0383161</name>
</gene>
<comment type="caution">
    <text evidence="1">The sequence shown here is derived from an EMBL/GenBank/DDBJ whole genome shotgun (WGS) entry which is preliminary data.</text>
</comment>
<dbReference type="EMBL" id="MNCJ02000324">
    <property type="protein sequence ID" value="KAF5790431.1"/>
    <property type="molecule type" value="Genomic_DNA"/>
</dbReference>
<keyword evidence="2" id="KW-1185">Reference proteome</keyword>
<proteinExistence type="predicted"/>
<name>A0A9K3N7Q0_HELAN</name>
<reference evidence="1" key="1">
    <citation type="journal article" date="2017" name="Nature">
        <title>The sunflower genome provides insights into oil metabolism, flowering and Asterid evolution.</title>
        <authorList>
            <person name="Badouin H."/>
            <person name="Gouzy J."/>
            <person name="Grassa C.J."/>
            <person name="Murat F."/>
            <person name="Staton S.E."/>
            <person name="Cottret L."/>
            <person name="Lelandais-Briere C."/>
            <person name="Owens G.L."/>
            <person name="Carrere S."/>
            <person name="Mayjonade B."/>
            <person name="Legrand L."/>
            <person name="Gill N."/>
            <person name="Kane N.C."/>
            <person name="Bowers J.E."/>
            <person name="Hubner S."/>
            <person name="Bellec A."/>
            <person name="Berard A."/>
            <person name="Berges H."/>
            <person name="Blanchet N."/>
            <person name="Boniface M.C."/>
            <person name="Brunel D."/>
            <person name="Catrice O."/>
            <person name="Chaidir N."/>
            <person name="Claudel C."/>
            <person name="Donnadieu C."/>
            <person name="Faraut T."/>
            <person name="Fievet G."/>
            <person name="Helmstetter N."/>
            <person name="King M."/>
            <person name="Knapp S.J."/>
            <person name="Lai Z."/>
            <person name="Le Paslier M.C."/>
            <person name="Lippi Y."/>
            <person name="Lorenzon L."/>
            <person name="Mandel J.R."/>
            <person name="Marage G."/>
            <person name="Marchand G."/>
            <person name="Marquand E."/>
            <person name="Bret-Mestries E."/>
            <person name="Morien E."/>
            <person name="Nambeesan S."/>
            <person name="Nguyen T."/>
            <person name="Pegot-Espagnet P."/>
            <person name="Pouilly N."/>
            <person name="Raftis F."/>
            <person name="Sallet E."/>
            <person name="Schiex T."/>
            <person name="Thomas J."/>
            <person name="Vandecasteele C."/>
            <person name="Vares D."/>
            <person name="Vear F."/>
            <person name="Vautrin S."/>
            <person name="Crespi M."/>
            <person name="Mangin B."/>
            <person name="Burke J.M."/>
            <person name="Salse J."/>
            <person name="Munos S."/>
            <person name="Vincourt P."/>
            <person name="Rieseberg L.H."/>
            <person name="Langlade N.B."/>
        </authorList>
    </citation>
    <scope>NUCLEOTIDE SEQUENCE</scope>
    <source>
        <tissue evidence="1">Leaves</tissue>
    </source>
</reference>
<accession>A0A9K3N7Q0</accession>
<sequence>MLNGYIQNMILTRKDTGRNVSKDEKPCLLVKMGEMVIWSWDDINKNEFLYGYFLSRFKRIKRVKW</sequence>
<dbReference type="Proteomes" id="UP000215914">
    <property type="component" value="Unassembled WGS sequence"/>
</dbReference>
<protein>
    <submittedName>
        <fullName evidence="1">Uncharacterized protein</fullName>
    </submittedName>
</protein>
<reference evidence="1" key="2">
    <citation type="submission" date="2020-06" db="EMBL/GenBank/DDBJ databases">
        <title>Helianthus annuus Genome sequencing and assembly Release 2.</title>
        <authorList>
            <person name="Gouzy J."/>
            <person name="Langlade N."/>
            <person name="Munos S."/>
        </authorList>
    </citation>
    <scope>NUCLEOTIDE SEQUENCE</scope>
    <source>
        <tissue evidence="1">Leaves</tissue>
    </source>
</reference>